<evidence type="ECO:0000259" key="2">
    <source>
        <dbReference type="Pfam" id="PF00535"/>
    </source>
</evidence>
<dbReference type="AlphaFoldDB" id="A0AAU8A9V2"/>
<dbReference type="InterPro" id="IPR001173">
    <property type="entry name" value="Glyco_trans_2-like"/>
</dbReference>
<dbReference type="RefSeq" id="WP_353423694.1">
    <property type="nucleotide sequence ID" value="NZ_CP117826.1"/>
</dbReference>
<dbReference type="EMBL" id="CP117826">
    <property type="protein sequence ID" value="XCC62670.1"/>
    <property type="molecule type" value="Genomic_DNA"/>
</dbReference>
<evidence type="ECO:0000256" key="1">
    <source>
        <dbReference type="ARBA" id="ARBA00006739"/>
    </source>
</evidence>
<comment type="similarity">
    <text evidence="1">Belongs to the glycosyltransferase 2 family.</text>
</comment>
<protein>
    <submittedName>
        <fullName evidence="3">Glycosyltransferase family 2 protein</fullName>
    </submittedName>
</protein>
<dbReference type="PANTHER" id="PTHR43685:SF11">
    <property type="entry name" value="GLYCOSYLTRANSFERASE TAGX-RELATED"/>
    <property type="match status" value="1"/>
</dbReference>
<gene>
    <name evidence="3" type="ORF">PUP29_01705</name>
</gene>
<dbReference type="InterPro" id="IPR029044">
    <property type="entry name" value="Nucleotide-diphossugar_trans"/>
</dbReference>
<organism evidence="3">
    <name type="scientific">Christensenella massiliensis</name>
    <dbReference type="NCBI Taxonomy" id="1805714"/>
    <lineage>
        <taxon>Bacteria</taxon>
        <taxon>Bacillati</taxon>
        <taxon>Bacillota</taxon>
        <taxon>Clostridia</taxon>
        <taxon>Christensenellales</taxon>
        <taxon>Christensenellaceae</taxon>
        <taxon>Christensenella</taxon>
    </lineage>
</organism>
<dbReference type="InterPro" id="IPR050834">
    <property type="entry name" value="Glycosyltransf_2"/>
</dbReference>
<dbReference type="Gene3D" id="3.90.550.10">
    <property type="entry name" value="Spore Coat Polysaccharide Biosynthesis Protein SpsA, Chain A"/>
    <property type="match status" value="1"/>
</dbReference>
<evidence type="ECO:0000313" key="3">
    <source>
        <dbReference type="EMBL" id="XCC62670.1"/>
    </source>
</evidence>
<dbReference type="PANTHER" id="PTHR43685">
    <property type="entry name" value="GLYCOSYLTRANSFERASE"/>
    <property type="match status" value="1"/>
</dbReference>
<dbReference type="Pfam" id="PF00535">
    <property type="entry name" value="Glycos_transf_2"/>
    <property type="match status" value="1"/>
</dbReference>
<sequence>MVDILLATYNGERYLKEMLDSLLGQTYHEFHIYARDDRSTDGTPAILDGFCRAYPDKITVLRDGRRKGSARDNFFSLLSNARSKYIMFADQDDIWMPDKVESTLSVLREAERKQNGAPLLVHSDLTVVDEEDRILHSSMFALQKLDPERRRLNQLLSQNNITGCTVMINRALADIIRPNEGALMHDWWIGLVAAAFGGILIAPNRIHYRQHQTNEVGAKDVKSVSYVKGKLSDTGQIKKSIQKTYRQAAAFLDAYDDMLNDEQKEMICAFAGLDRYGIWKRMRILSKYKLYKSGLYRKIGQIIYG</sequence>
<dbReference type="SUPFAM" id="SSF53448">
    <property type="entry name" value="Nucleotide-diphospho-sugar transferases"/>
    <property type="match status" value="1"/>
</dbReference>
<proteinExistence type="inferred from homology"/>
<reference evidence="3" key="1">
    <citation type="submission" date="2023-02" db="EMBL/GenBank/DDBJ databases">
        <title>Gut commensal Christensenella minuta modulates host metabolism via a new class of secondary bile acids.</title>
        <authorList>
            <person name="Liu C."/>
        </authorList>
    </citation>
    <scope>NUCLEOTIDE SEQUENCE</scope>
    <source>
        <strain evidence="3">CA70</strain>
    </source>
</reference>
<dbReference type="CDD" id="cd04196">
    <property type="entry name" value="GT_2_like_d"/>
    <property type="match status" value="1"/>
</dbReference>
<accession>A0AAU8A9V2</accession>
<feature type="domain" description="Glycosyltransferase 2-like" evidence="2">
    <location>
        <begin position="4"/>
        <end position="170"/>
    </location>
</feature>
<name>A0AAU8A9V2_9FIRM</name>